<dbReference type="AlphaFoldDB" id="G0U7K5"/>
<protein>
    <submittedName>
        <fullName evidence="2">Uncharacterized protein</fullName>
    </submittedName>
</protein>
<feature type="region of interest" description="Disordered" evidence="1">
    <location>
        <begin position="158"/>
        <end position="189"/>
    </location>
</feature>
<feature type="compositionally biased region" description="Basic residues" evidence="1">
    <location>
        <begin position="16"/>
        <end position="26"/>
    </location>
</feature>
<dbReference type="EMBL" id="HE573026">
    <property type="protein sequence ID" value="CCC51863.1"/>
    <property type="molecule type" value="Genomic_DNA"/>
</dbReference>
<feature type="compositionally biased region" description="Basic and acidic residues" evidence="1">
    <location>
        <begin position="163"/>
        <end position="175"/>
    </location>
</feature>
<evidence type="ECO:0000313" key="2">
    <source>
        <dbReference type="EMBL" id="CCC51863.1"/>
    </source>
</evidence>
<evidence type="ECO:0000256" key="1">
    <source>
        <dbReference type="SAM" id="MobiDB-lite"/>
    </source>
</evidence>
<sequence>MFRRSLFVRWVPRYFKKPTRPPHRSQHGAATRGQPLRRRKETPPPMTRRTSTSRGVVGCDVKCGATEASRLHVGSDPAIKTLMRRARELLSNCQRLEDSKVRHRIRHEKPTAAPSSGEAVSAHPRQWTWDGISFCAKTEVFAVLKSVLSPAHEPSGCVPAARGDGEGSVENKEITSNKGQQRCPAGVSHRPHLSVIPDEAVGDAQGYLDRLRRSQMEQTSRLTGVGSGSSAGSPVVLSLQDILHILQLYELMECEDGTLLLQLMDQLRSVVLTWSEAVTFIPTPGSTLPLGAVVSRLLLVSSSLGLAEEQVLQKLIDTNNPFLSSCQVARCRVADVVRLLVALHRFGFHHEPCYMVAVKVLKSKVLRGPLIPATRRALRKGVVGTPLHDDNKVKCLLLHMTGILLSEVLEALSGMALSLHREKVIVEFLAATVVATVCMEEVAEEREKEKESLARPARREGADNSEPVLALQVHRAAKLCEQMELPQPALAHVLQRLVVRHRGLIVDGGEGDFDPQRTGFFDAVTADMVKVFRSG</sequence>
<organism evidence="2">
    <name type="scientific">Trypanosoma vivax (strain Y486)</name>
    <dbReference type="NCBI Taxonomy" id="1055687"/>
    <lineage>
        <taxon>Eukaryota</taxon>
        <taxon>Discoba</taxon>
        <taxon>Euglenozoa</taxon>
        <taxon>Kinetoplastea</taxon>
        <taxon>Metakinetoplastina</taxon>
        <taxon>Trypanosomatida</taxon>
        <taxon>Trypanosomatidae</taxon>
        <taxon>Trypanosoma</taxon>
        <taxon>Duttonella</taxon>
    </lineage>
</organism>
<dbReference type="VEuPathDB" id="TriTrypDB:TvY486_1009080"/>
<gene>
    <name evidence="2" type="ORF">TVY486_1009080</name>
</gene>
<reference evidence="2" key="1">
    <citation type="journal article" date="2012" name="Proc. Natl. Acad. Sci. U.S.A.">
        <title>Antigenic diversity is generated by distinct evolutionary mechanisms in African trypanosome species.</title>
        <authorList>
            <person name="Jackson A.P."/>
            <person name="Berry A."/>
            <person name="Aslett M."/>
            <person name="Allison H.C."/>
            <person name="Burton P."/>
            <person name="Vavrova-Anderson J."/>
            <person name="Brown R."/>
            <person name="Browne H."/>
            <person name="Corton N."/>
            <person name="Hauser H."/>
            <person name="Gamble J."/>
            <person name="Gilderthorp R."/>
            <person name="Marcello L."/>
            <person name="McQuillan J."/>
            <person name="Otto T.D."/>
            <person name="Quail M.A."/>
            <person name="Sanders M.J."/>
            <person name="van Tonder A."/>
            <person name="Ginger M.L."/>
            <person name="Field M.C."/>
            <person name="Barry J.D."/>
            <person name="Hertz-Fowler C."/>
            <person name="Berriman M."/>
        </authorList>
    </citation>
    <scope>NUCLEOTIDE SEQUENCE</scope>
    <source>
        <strain evidence="2">Y486</strain>
    </source>
</reference>
<accession>G0U7K5</accession>
<name>G0U7K5_TRYVY</name>
<feature type="region of interest" description="Disordered" evidence="1">
    <location>
        <begin position="16"/>
        <end position="55"/>
    </location>
</feature>
<proteinExistence type="predicted"/>